<feature type="region of interest" description="Disordered" evidence="1">
    <location>
        <begin position="353"/>
        <end position="387"/>
    </location>
</feature>
<dbReference type="Pfam" id="PF14223">
    <property type="entry name" value="Retrotran_gag_2"/>
    <property type="match status" value="1"/>
</dbReference>
<dbReference type="AlphaFoldDB" id="A0AAW1WDB0"/>
<gene>
    <name evidence="2" type="ORF">M0R45_030357</name>
</gene>
<reference evidence="2 3" key="1">
    <citation type="journal article" date="2023" name="G3 (Bethesda)">
        <title>A chromosome-length genome assembly and annotation of blackberry (Rubus argutus, cv. 'Hillquist').</title>
        <authorList>
            <person name="Bruna T."/>
            <person name="Aryal R."/>
            <person name="Dudchenko O."/>
            <person name="Sargent D.J."/>
            <person name="Mead D."/>
            <person name="Buti M."/>
            <person name="Cavallini A."/>
            <person name="Hytonen T."/>
            <person name="Andres J."/>
            <person name="Pham M."/>
            <person name="Weisz D."/>
            <person name="Mascagni F."/>
            <person name="Usai G."/>
            <person name="Natali L."/>
            <person name="Bassil N."/>
            <person name="Fernandez G.E."/>
            <person name="Lomsadze A."/>
            <person name="Armour M."/>
            <person name="Olukolu B."/>
            <person name="Poorten T."/>
            <person name="Britton C."/>
            <person name="Davik J."/>
            <person name="Ashrafi H."/>
            <person name="Aiden E.L."/>
            <person name="Borodovsky M."/>
            <person name="Worthington M."/>
        </authorList>
    </citation>
    <scope>NUCLEOTIDE SEQUENCE [LARGE SCALE GENOMIC DNA]</scope>
    <source>
        <strain evidence="2">PI 553951</strain>
    </source>
</reference>
<accession>A0AAW1WDB0</accession>
<dbReference type="EMBL" id="JBEDUW010000006">
    <property type="protein sequence ID" value="KAK9921861.1"/>
    <property type="molecule type" value="Genomic_DNA"/>
</dbReference>
<evidence type="ECO:0000313" key="3">
    <source>
        <dbReference type="Proteomes" id="UP001457282"/>
    </source>
</evidence>
<dbReference type="Proteomes" id="UP001457282">
    <property type="component" value="Unassembled WGS sequence"/>
</dbReference>
<comment type="caution">
    <text evidence="2">The sequence shown here is derived from an EMBL/GenBank/DDBJ whole genome shotgun (WGS) entry which is preliminary data.</text>
</comment>
<dbReference type="PANTHER" id="PTHR47481">
    <property type="match status" value="1"/>
</dbReference>
<evidence type="ECO:0000313" key="2">
    <source>
        <dbReference type="EMBL" id="KAK9921861.1"/>
    </source>
</evidence>
<dbReference type="PANTHER" id="PTHR47481:SF30">
    <property type="entry name" value="CCHC-TYPE DOMAIN-CONTAINING PROTEIN"/>
    <property type="match status" value="1"/>
</dbReference>
<sequence length="387" mass="43027">MKQNNELQNCLLSNFCNLISVRLDNYNYVTWKFLLETMLKGCGLLRYVDGSFPCPPRHMIGEEDGFTSEMTQQYMNWEQNDSAVMSILAATLSSDVLSFVVGSKTSRELWCLLKERYASTSRSNRMHLKTNFQNLQKGSDSIDQYLLRVKIACDQLANVGVHMPDEDITVTVLHGLPSKFATMKAIIRTKKSLVSLQELRSLLLIAEDEIELATKSTYLPSNLAMAAYSDPPRGTIPSHLFTDSSLPSIGTVLVPPTTVCPNVGTSSNATGYNHALINLNGRDKNNGVFGHASPKVNFSHESQISEFCVSEASAQEFEENSKLGFAKESIVSDLVDKKRKDYVGSDLVDKKREDSVGSDLVDKKRADYRKSSESPCISKVHSRNQIG</sequence>
<proteinExistence type="predicted"/>
<protein>
    <recommendedName>
        <fullName evidence="4">RNA-directed DNA polymerase</fullName>
    </recommendedName>
</protein>
<evidence type="ECO:0008006" key="4">
    <source>
        <dbReference type="Google" id="ProtNLM"/>
    </source>
</evidence>
<feature type="compositionally biased region" description="Basic and acidic residues" evidence="1">
    <location>
        <begin position="353"/>
        <end position="372"/>
    </location>
</feature>
<keyword evidence="3" id="KW-1185">Reference proteome</keyword>
<organism evidence="2 3">
    <name type="scientific">Rubus argutus</name>
    <name type="common">Southern blackberry</name>
    <dbReference type="NCBI Taxonomy" id="59490"/>
    <lineage>
        <taxon>Eukaryota</taxon>
        <taxon>Viridiplantae</taxon>
        <taxon>Streptophyta</taxon>
        <taxon>Embryophyta</taxon>
        <taxon>Tracheophyta</taxon>
        <taxon>Spermatophyta</taxon>
        <taxon>Magnoliopsida</taxon>
        <taxon>eudicotyledons</taxon>
        <taxon>Gunneridae</taxon>
        <taxon>Pentapetalae</taxon>
        <taxon>rosids</taxon>
        <taxon>fabids</taxon>
        <taxon>Rosales</taxon>
        <taxon>Rosaceae</taxon>
        <taxon>Rosoideae</taxon>
        <taxon>Rosoideae incertae sedis</taxon>
        <taxon>Rubus</taxon>
    </lineage>
</organism>
<name>A0AAW1WDB0_RUBAR</name>
<evidence type="ECO:0000256" key="1">
    <source>
        <dbReference type="SAM" id="MobiDB-lite"/>
    </source>
</evidence>